<dbReference type="EC" id="7.1.1.2" evidence="9"/>
<dbReference type="InterPro" id="IPR003918">
    <property type="entry name" value="NADH_UbQ_OxRdtase"/>
</dbReference>
<keyword evidence="7 9" id="KW-0520">NAD</keyword>
<feature type="transmembrane region" description="Helical" evidence="9">
    <location>
        <begin position="243"/>
        <end position="263"/>
    </location>
</feature>
<dbReference type="GO" id="GO:0048039">
    <property type="term" value="F:ubiquinone binding"/>
    <property type="evidence" value="ECO:0007669"/>
    <property type="project" value="TreeGrafter"/>
</dbReference>
<evidence type="ECO:0000256" key="7">
    <source>
        <dbReference type="ARBA" id="ARBA00023027"/>
    </source>
</evidence>
<feature type="transmembrane region" description="Helical" evidence="9">
    <location>
        <begin position="208"/>
        <end position="231"/>
    </location>
</feature>
<feature type="transmembrane region" description="Helical" evidence="9">
    <location>
        <begin position="30"/>
        <end position="53"/>
    </location>
</feature>
<dbReference type="GO" id="GO:0003954">
    <property type="term" value="F:NADH dehydrogenase activity"/>
    <property type="evidence" value="ECO:0007669"/>
    <property type="project" value="TreeGrafter"/>
</dbReference>
<organism evidence="12">
    <name type="scientific">Proteomonas sulcata</name>
    <dbReference type="NCBI Taxonomy" id="77928"/>
    <lineage>
        <taxon>Eukaryota</taxon>
        <taxon>Cryptophyceae</taxon>
        <taxon>Pyrenomonadales</taxon>
        <taxon>Geminigeraceae</taxon>
        <taxon>Proteomonas</taxon>
    </lineage>
</organism>
<feature type="transmembrane region" description="Helical" evidence="9">
    <location>
        <begin position="6"/>
        <end position="23"/>
    </location>
</feature>
<keyword evidence="9 12" id="KW-0496">Mitochondrion</keyword>
<comment type="subcellular location">
    <subcellularLocation>
        <location evidence="2">Membrane</location>
        <topology evidence="2">Multi-pass membrane protein</topology>
    </subcellularLocation>
    <subcellularLocation>
        <location evidence="9">Mitochondrion membrane</location>
        <topology evidence="9">Multi-pass membrane protein</topology>
    </subcellularLocation>
</comment>
<feature type="transmembrane region" description="Helical" evidence="9">
    <location>
        <begin position="269"/>
        <end position="290"/>
    </location>
</feature>
<keyword evidence="8 9" id="KW-0472">Membrane</keyword>
<reference evidence="12" key="1">
    <citation type="journal article" date="2018" name="BMC Genomics">
        <title>Comparative mitochondrial genomics of cryptophyte algae: gene shuffling and dynamic mobile genetic elements.</title>
        <authorList>
            <person name="Kim J.I."/>
            <person name="Yoon H.S."/>
            <person name="Yi G."/>
            <person name="Shin W."/>
            <person name="Archibald J.M."/>
        </authorList>
    </citation>
    <scope>NUCLEOTIDE SEQUENCE</scope>
    <source>
        <strain evidence="12">CCMP705</strain>
    </source>
</reference>
<feature type="transmembrane region" description="Helical" evidence="9">
    <location>
        <begin position="328"/>
        <end position="350"/>
    </location>
</feature>
<feature type="transmembrane region" description="Helical" evidence="9">
    <location>
        <begin position="113"/>
        <end position="131"/>
    </location>
</feature>
<feature type="transmembrane region" description="Helical" evidence="9">
    <location>
        <begin position="302"/>
        <end position="322"/>
    </location>
</feature>
<keyword evidence="6 9" id="KW-1133">Transmembrane helix</keyword>
<dbReference type="GO" id="GO:0031966">
    <property type="term" value="C:mitochondrial membrane"/>
    <property type="evidence" value="ECO:0007669"/>
    <property type="project" value="UniProtKB-SubCell"/>
</dbReference>
<dbReference type="InterPro" id="IPR010227">
    <property type="entry name" value="NADH_Q_OxRdtase_chainM/4"/>
</dbReference>
<feature type="transmembrane region" description="Helical" evidence="9">
    <location>
        <begin position="370"/>
        <end position="388"/>
    </location>
</feature>
<evidence type="ECO:0000256" key="6">
    <source>
        <dbReference type="ARBA" id="ARBA00022989"/>
    </source>
</evidence>
<keyword evidence="5" id="KW-1278">Translocase</keyword>
<geneLocation type="mitochondrion" evidence="12"/>
<dbReference type="RefSeq" id="YP_009476713.1">
    <property type="nucleotide sequence ID" value="NC_037453.1"/>
</dbReference>
<evidence type="ECO:0000259" key="11">
    <source>
        <dbReference type="Pfam" id="PF01059"/>
    </source>
</evidence>
<feature type="domain" description="NADH:ubiquinone oxidoreductase chain 4 N-terminal" evidence="11">
    <location>
        <begin position="39"/>
        <end position="126"/>
    </location>
</feature>
<dbReference type="PANTHER" id="PTHR43507">
    <property type="entry name" value="NADH-UBIQUINONE OXIDOREDUCTASE CHAIN 4"/>
    <property type="match status" value="1"/>
</dbReference>
<evidence type="ECO:0000256" key="5">
    <source>
        <dbReference type="ARBA" id="ARBA00022967"/>
    </source>
</evidence>
<dbReference type="PRINTS" id="PR01437">
    <property type="entry name" value="NUOXDRDTASE4"/>
</dbReference>
<dbReference type="NCBIfam" id="NF004499">
    <property type="entry name" value="PRK05846.1-3"/>
    <property type="match status" value="1"/>
</dbReference>
<dbReference type="EMBL" id="MG680945">
    <property type="protein sequence ID" value="AVM81206.1"/>
    <property type="molecule type" value="Genomic_DNA"/>
</dbReference>
<comment type="catalytic activity">
    <reaction evidence="9">
        <text>a ubiquinone + NADH + 5 H(+)(in) = a ubiquinol + NAD(+) + 4 H(+)(out)</text>
        <dbReference type="Rhea" id="RHEA:29091"/>
        <dbReference type="Rhea" id="RHEA-COMP:9565"/>
        <dbReference type="Rhea" id="RHEA-COMP:9566"/>
        <dbReference type="ChEBI" id="CHEBI:15378"/>
        <dbReference type="ChEBI" id="CHEBI:16389"/>
        <dbReference type="ChEBI" id="CHEBI:17976"/>
        <dbReference type="ChEBI" id="CHEBI:57540"/>
        <dbReference type="ChEBI" id="CHEBI:57945"/>
        <dbReference type="EC" id="7.1.1.2"/>
    </reaction>
</comment>
<feature type="transmembrane region" description="Helical" evidence="9">
    <location>
        <begin position="408"/>
        <end position="431"/>
    </location>
</feature>
<protein>
    <recommendedName>
        <fullName evidence="9">NADH-ubiquinone oxidoreductase chain 4</fullName>
        <ecNumber evidence="9">7.1.1.2</ecNumber>
    </recommendedName>
</protein>
<evidence type="ECO:0000259" key="10">
    <source>
        <dbReference type="Pfam" id="PF00361"/>
    </source>
</evidence>
<dbReference type="Pfam" id="PF01059">
    <property type="entry name" value="Oxidored_q5_N"/>
    <property type="match status" value="1"/>
</dbReference>
<sequence>MFDFILSWLIILPICGIFIILSIPKTNTNLIKAIAFLTSSVTFIYSLFLFILFDNSTSKFQFIEFLEWLPIFNLNIFIGIDGISLFFIILSTFLIPVCILTSWDSIKKNEREYYICFLMMGIFLIFVFSVLDILMFYIFFEAILIPMFFIIGIWGSRTRKIKAAYQFFLYTLVGSILMLLAIFLIYFETGTTDFQLLLNAEFSETKQLFLWLAFFASFAVKVPMVPFHIWLPEAHVEAPTAGSVILAGILLKMGTYGLVRFSLSLFPYASVYFTPLVYTLSVIAVIYTSLTTLRQIDLKKIIAYSSVAHMGFVTIGIFTLNLQGLEGSILIMLSHGFVSSGLFLCIGILYDRHHTRLIKYYTGLGQIMPVFAIFFVFFSVANLGFPGTSSFTGELLVLVGAFQSCTPVAFFISLGMILSAAYSLWLCNRVLFGQLKTHYITQYTDMNRREVAVLTPLVIFTLWLGVYPEIFLSAMHSSVSNVIELI</sequence>
<evidence type="ECO:0000256" key="8">
    <source>
        <dbReference type="ARBA" id="ARBA00023136"/>
    </source>
</evidence>
<feature type="transmembrane region" description="Helical" evidence="9">
    <location>
        <begin position="137"/>
        <end position="155"/>
    </location>
</feature>
<evidence type="ECO:0000256" key="3">
    <source>
        <dbReference type="ARBA" id="ARBA00009025"/>
    </source>
</evidence>
<dbReference type="GO" id="GO:0042773">
    <property type="term" value="P:ATP synthesis coupled electron transport"/>
    <property type="evidence" value="ECO:0007669"/>
    <property type="project" value="InterPro"/>
</dbReference>
<evidence type="ECO:0000256" key="2">
    <source>
        <dbReference type="ARBA" id="ARBA00004141"/>
    </source>
</evidence>
<dbReference type="GO" id="GO:0008137">
    <property type="term" value="F:NADH dehydrogenase (ubiquinone) activity"/>
    <property type="evidence" value="ECO:0007669"/>
    <property type="project" value="UniProtKB-UniRule"/>
</dbReference>
<dbReference type="GeneID" id="36493162"/>
<feature type="transmembrane region" description="Helical" evidence="9">
    <location>
        <begin position="451"/>
        <end position="470"/>
    </location>
</feature>
<accession>A0A2P1G8J0</accession>
<proteinExistence type="inferred from homology"/>
<evidence type="ECO:0000256" key="1">
    <source>
        <dbReference type="ARBA" id="ARBA00003257"/>
    </source>
</evidence>
<keyword evidence="9" id="KW-0830">Ubiquinone</keyword>
<keyword evidence="4 9" id="KW-0812">Transmembrane</keyword>
<comment type="similarity">
    <text evidence="3 9">Belongs to the complex I subunit 4 family.</text>
</comment>
<keyword evidence="9" id="KW-0249">Electron transport</keyword>
<evidence type="ECO:0000256" key="4">
    <source>
        <dbReference type="ARBA" id="ARBA00022692"/>
    </source>
</evidence>
<dbReference type="NCBIfam" id="TIGR01972">
    <property type="entry name" value="NDH_I_M"/>
    <property type="match status" value="1"/>
</dbReference>
<dbReference type="Pfam" id="PF00361">
    <property type="entry name" value="Proton_antipo_M"/>
    <property type="match status" value="1"/>
</dbReference>
<feature type="transmembrane region" description="Helical" evidence="9">
    <location>
        <begin position="167"/>
        <end position="188"/>
    </location>
</feature>
<gene>
    <name evidence="12" type="primary">nad4</name>
    <name evidence="12" type="ORF">PsulMt_p030</name>
</gene>
<dbReference type="PANTHER" id="PTHR43507:SF1">
    <property type="entry name" value="NADH-UBIQUINONE OXIDOREDUCTASE CHAIN 4"/>
    <property type="match status" value="1"/>
</dbReference>
<keyword evidence="9" id="KW-0813">Transport</keyword>
<feature type="transmembrane region" description="Helical" evidence="9">
    <location>
        <begin position="73"/>
        <end position="101"/>
    </location>
</feature>
<comment type="function">
    <text evidence="9">Core subunit of the mitochondrial membrane respiratory chain NADH dehydrogenase (Complex I) which catalyzes electron transfer from NADH through the respiratory chain, using ubiquinone as an electron acceptor. Essential for the catalytic activity and assembly of complex I.</text>
</comment>
<evidence type="ECO:0000256" key="9">
    <source>
        <dbReference type="RuleBase" id="RU003297"/>
    </source>
</evidence>
<dbReference type="GO" id="GO:0015990">
    <property type="term" value="P:electron transport coupled proton transport"/>
    <property type="evidence" value="ECO:0007669"/>
    <property type="project" value="TreeGrafter"/>
</dbReference>
<comment type="function">
    <text evidence="1">Core subunit of the mitochondrial membrane respiratory chain NADH dehydrogenase (Complex I) that is believed to belong to the minimal assembly required for catalysis. Complex I functions in the transfer of electrons from NADH to the respiratory chain. The immediate electron acceptor for the enzyme is believed to be ubiquinone.</text>
</comment>
<name>A0A2P1G8J0_9CRYP</name>
<keyword evidence="9" id="KW-0679">Respiratory chain</keyword>
<evidence type="ECO:0000313" key="12">
    <source>
        <dbReference type="EMBL" id="AVM81206.1"/>
    </source>
</evidence>
<dbReference type="InterPro" id="IPR001750">
    <property type="entry name" value="ND/Mrp_TM"/>
</dbReference>
<dbReference type="InterPro" id="IPR000260">
    <property type="entry name" value="NADH4_N"/>
</dbReference>
<dbReference type="AlphaFoldDB" id="A0A2P1G8J0"/>
<feature type="domain" description="NADH:quinone oxidoreductase/Mrp antiporter transmembrane" evidence="10">
    <location>
        <begin position="132"/>
        <end position="415"/>
    </location>
</feature>